<evidence type="ECO:0000313" key="1">
    <source>
        <dbReference type="EMBL" id="VVV02890.1"/>
    </source>
</evidence>
<name>A0A5Q4ZG39_9GAMM</name>
<protein>
    <recommendedName>
        <fullName evidence="2">Sulfotransferase domain-containing protein</fullName>
    </recommendedName>
</protein>
<dbReference type="Gene3D" id="3.40.50.300">
    <property type="entry name" value="P-loop containing nucleotide triphosphate hydrolases"/>
    <property type="match status" value="1"/>
</dbReference>
<dbReference type="AlphaFoldDB" id="A0A5Q4ZG39"/>
<dbReference type="EMBL" id="LR721750">
    <property type="protein sequence ID" value="VVV02890.1"/>
    <property type="molecule type" value="Genomic_DNA"/>
</dbReference>
<dbReference type="InterPro" id="IPR027417">
    <property type="entry name" value="P-loop_NTPase"/>
</dbReference>
<evidence type="ECO:0008006" key="2">
    <source>
        <dbReference type="Google" id="ProtNLM"/>
    </source>
</evidence>
<gene>
    <name evidence="1" type="ORF">AW0309160_00215</name>
</gene>
<sequence>MKKTIYLHVGPHKTGTTLLQKHFLDHSDTLAKNGVIYPRNYMAIFGHHKFRDRLEKRTLNQQDIDFFHQSKHDFFISSEDFISLNKPDFEYLRDTLSAMNIVIIYSWRRASLKMYSIWQEIIKHGGSQTFYEYYYDHLAKPGQSQMLSADLKVKMFSDVFGKNNIQVLDYDASAKNKSLIADMLSLVGLPANLLPEPERSKASNVSLSSEDVELIRVLNSICEKKYGIFGSAVRECILRNYEGLMASHGSFLKEHIKSQMTSISVGNYFIDHRADAQMTHHFLDNIFNYEKSTIVKNITIPNTMWFLNEECYLKVNALAEEIKNKLI</sequence>
<dbReference type="SUPFAM" id="SSF52540">
    <property type="entry name" value="P-loop containing nucleoside triphosphate hydrolases"/>
    <property type="match status" value="1"/>
</dbReference>
<accession>A0A5Q4ZG39</accession>
<organism evidence="1">
    <name type="scientific">Aliivibrio wodanis</name>
    <dbReference type="NCBI Taxonomy" id="80852"/>
    <lineage>
        <taxon>Bacteria</taxon>
        <taxon>Pseudomonadati</taxon>
        <taxon>Pseudomonadota</taxon>
        <taxon>Gammaproteobacteria</taxon>
        <taxon>Vibrionales</taxon>
        <taxon>Vibrionaceae</taxon>
        <taxon>Aliivibrio</taxon>
    </lineage>
</organism>
<proteinExistence type="predicted"/>
<reference evidence="1" key="1">
    <citation type="submission" date="2019-09" db="EMBL/GenBank/DDBJ databases">
        <authorList>
            <person name="Hjerde E."/>
        </authorList>
    </citation>
    <scope>NUCLEOTIDE SEQUENCE</scope>
    <source>
        <strain evidence="1">06/09/160</strain>
    </source>
</reference>